<feature type="transmembrane region" description="Helical" evidence="2">
    <location>
        <begin position="747"/>
        <end position="766"/>
    </location>
</feature>
<keyword evidence="2" id="KW-0472">Membrane</keyword>
<dbReference type="PANTHER" id="PTHR43849">
    <property type="entry name" value="BLL3936 PROTEIN"/>
    <property type="match status" value="1"/>
</dbReference>
<dbReference type="InterPro" id="IPR011853">
    <property type="entry name" value="TRAP_DctM-Dct_fused"/>
</dbReference>
<keyword evidence="1" id="KW-0997">Cell inner membrane</keyword>
<dbReference type="AlphaFoldDB" id="A0AA45UT03"/>
<feature type="transmembrane region" description="Helical" evidence="2">
    <location>
        <begin position="563"/>
        <end position="586"/>
    </location>
</feature>
<feature type="transmembrane region" description="Helical" evidence="2">
    <location>
        <begin position="69"/>
        <end position="88"/>
    </location>
</feature>
<dbReference type="PANTHER" id="PTHR43849:SF2">
    <property type="entry name" value="BLL3936 PROTEIN"/>
    <property type="match status" value="1"/>
</dbReference>
<feature type="transmembrane region" description="Helical" evidence="2">
    <location>
        <begin position="94"/>
        <end position="118"/>
    </location>
</feature>
<sequence length="900" mass="96733">MVCHGEVAPFGSFSLTVRLGDVIWARSYLVKVLMKLQNAEGMKLHQDRDNLEYGTESTIRGRVVGYAEFMWTLFQLFIASPLPFWLAAQYGIGWVVLTGLKARAVHLSFALFLLYLVMPSFSKATKCRSALDWILAISGMGAVSYVLIFYDALAARVAIPNGMDIIAAVIGMLLLLEAARRAIGFPIVVVASVFLLYAAFGYFMPEVIAHKGHDIASIVSHEWLTSEGVFGVALGVSCNFVFLYVLFGALLEQAGAGSFFMRLSFALLRGSVGGPAKAAVIGSGFMGMMSGSSVANTITVGSFTIPLMKKMGMTPEKAAAIEVSAGINGQITPPVMGAAAFLMAEFLALSYSSIVKHAFVPALMVYIGLLVIVHFEARRLEGSTPGVRAPGVGIRGVILRLLITSVSVVLLFGFVHIVIDGVTIANFHIAGIKDIFQGASIYAIAVILAIVYVAVLFYKPASTAKDDDDVYGDGTESVWSIFQQGLHYFIPVVILVWSLVVERVSSSLACFWTNVFLMYMLLVDGVVAAVRRRDFSGMAPAFIDASKKICAAMLNSARNMLPIAVATATAGIVVGVVGLTGFGLAMGSFVDVLAGNSVFIALLITAAICIVLGMGMPTTGCYIIVSTLVVPVLGIMAHKNGLSTAPIALHLFVFYFGLMADVTPPVGIASYAAAAIAKANAFKTGVQSFLYNIKTMVIPFMFVFNNDLILYGVENVWRAALAIAQALLSIIVLSAGMQGFFLRRNRFYESMILLVLAFALMSPNYIAGLISSNRTDVTFEQSTMHMGKGDSITVNFDRSIGEKVKSGYVVVPVRDGFEGSVFRMLKDRVGLVVERIDGAMVVQSIYRGSYVAEDIESGDVITGLVISRKNENGDYVSVAAILMLVLLAFFQARTRDNIGR</sequence>
<feature type="transmembrane region" description="Helical" evidence="2">
    <location>
        <begin position="716"/>
        <end position="735"/>
    </location>
</feature>
<evidence type="ECO:0000313" key="4">
    <source>
        <dbReference type="EMBL" id="SBO14299.1"/>
    </source>
</evidence>
<dbReference type="Pfam" id="PF11874">
    <property type="entry name" value="DUF3394"/>
    <property type="match status" value="1"/>
</dbReference>
<evidence type="ECO:0000256" key="1">
    <source>
        <dbReference type="RuleBase" id="RU369079"/>
    </source>
</evidence>
<feature type="transmembrane region" description="Helical" evidence="2">
    <location>
        <begin position="689"/>
        <end position="710"/>
    </location>
</feature>
<dbReference type="Pfam" id="PF06808">
    <property type="entry name" value="DctM"/>
    <property type="match status" value="2"/>
</dbReference>
<feature type="transmembrane region" description="Helical" evidence="2">
    <location>
        <begin position="478"/>
        <end position="499"/>
    </location>
</feature>
<feature type="transmembrane region" description="Helical" evidence="2">
    <location>
        <begin position="397"/>
        <end position="419"/>
    </location>
</feature>
<protein>
    <submittedName>
        <fullName evidence="4">DctM-like transporters</fullName>
    </submittedName>
</protein>
<dbReference type="EMBL" id="FLLR01000021">
    <property type="protein sequence ID" value="SBO14299.1"/>
    <property type="molecule type" value="Genomic_DNA"/>
</dbReference>
<feature type="transmembrane region" description="Helical" evidence="2">
    <location>
        <begin position="649"/>
        <end position="677"/>
    </location>
</feature>
<evidence type="ECO:0000313" key="5">
    <source>
        <dbReference type="Proteomes" id="UP000078419"/>
    </source>
</evidence>
<feature type="transmembrane region" description="Helical" evidence="2">
    <location>
        <begin position="875"/>
        <end position="892"/>
    </location>
</feature>
<keyword evidence="2" id="KW-1133">Transmembrane helix</keyword>
<feature type="transmembrane region" description="Helical" evidence="2">
    <location>
        <begin position="183"/>
        <end position="204"/>
    </location>
</feature>
<comment type="function">
    <text evidence="1">Part of the tripartite ATP-independent periplasmic (TRAP) transport system.</text>
</comment>
<comment type="subcellular location">
    <subcellularLocation>
        <location evidence="1">Cell inner membrane</location>
        <topology evidence="1">Multi-pass membrane protein</topology>
    </subcellularLocation>
</comment>
<dbReference type="GO" id="GO:0005886">
    <property type="term" value="C:plasma membrane"/>
    <property type="evidence" value="ECO:0007669"/>
    <property type="project" value="UniProtKB-SubCell"/>
</dbReference>
<keyword evidence="2" id="KW-0812">Transmembrane</keyword>
<feature type="transmembrane region" description="Helical" evidence="2">
    <location>
        <begin position="229"/>
        <end position="251"/>
    </location>
</feature>
<accession>A0AA45UT03</accession>
<gene>
    <name evidence="4" type="ORF">ANAPC1_00646</name>
</gene>
<feature type="transmembrane region" description="Helical" evidence="2">
    <location>
        <begin position="619"/>
        <end position="637"/>
    </location>
</feature>
<comment type="caution">
    <text evidence="4">The sequence shown here is derived from an EMBL/GenBank/DDBJ whole genome shotgun (WGS) entry which is preliminary data.</text>
</comment>
<proteinExistence type="predicted"/>
<reference evidence="5" key="1">
    <citation type="submission" date="2016-03" db="EMBL/GenBank/DDBJ databases">
        <authorList>
            <person name="Loux Valentin"/>
        </authorList>
    </citation>
    <scope>NUCLEOTIDE SEQUENCE [LARGE SCALE GENOMIC DNA]</scope>
    <source>
        <strain evidence="5">C1</strain>
    </source>
</reference>
<feature type="transmembrane region" description="Helical" evidence="2">
    <location>
        <begin position="439"/>
        <end position="458"/>
    </location>
</feature>
<dbReference type="Proteomes" id="UP000078419">
    <property type="component" value="Unassembled WGS sequence"/>
</dbReference>
<dbReference type="InterPro" id="IPR021814">
    <property type="entry name" value="DUF3394"/>
</dbReference>
<name>A0AA45UT03_ANAPH</name>
<dbReference type="InterPro" id="IPR010656">
    <property type="entry name" value="DctM"/>
</dbReference>
<evidence type="ECO:0000259" key="3">
    <source>
        <dbReference type="Pfam" id="PF06808"/>
    </source>
</evidence>
<feature type="transmembrane region" description="Helical" evidence="2">
    <location>
        <begin position="130"/>
        <end position="150"/>
    </location>
</feature>
<dbReference type="NCBIfam" id="TIGR02123">
    <property type="entry name" value="TRAP_fused"/>
    <property type="match status" value="1"/>
</dbReference>
<feature type="transmembrane region" description="Helical" evidence="2">
    <location>
        <begin position="592"/>
        <end position="612"/>
    </location>
</feature>
<feature type="domain" description="TRAP C4-dicarboxylate transport system permease DctM subunit" evidence="3">
    <location>
        <begin position="439"/>
        <end position="713"/>
    </location>
</feature>
<feature type="transmembrane region" description="Helical" evidence="2">
    <location>
        <begin position="358"/>
        <end position="377"/>
    </location>
</feature>
<feature type="transmembrane region" description="Helical" evidence="2">
    <location>
        <begin position="156"/>
        <end position="176"/>
    </location>
</feature>
<dbReference type="GO" id="GO:0022857">
    <property type="term" value="F:transmembrane transporter activity"/>
    <property type="evidence" value="ECO:0007669"/>
    <property type="project" value="UniProtKB-UniRule"/>
</dbReference>
<keyword evidence="1" id="KW-0813">Transport</keyword>
<organism evidence="4 5">
    <name type="scientific">Anaplasma phagocytophilum</name>
    <name type="common">Ehrlichia phagocytophila</name>
    <dbReference type="NCBI Taxonomy" id="948"/>
    <lineage>
        <taxon>Bacteria</taxon>
        <taxon>Pseudomonadati</taxon>
        <taxon>Pseudomonadota</taxon>
        <taxon>Alphaproteobacteria</taxon>
        <taxon>Rickettsiales</taxon>
        <taxon>Anaplasmataceae</taxon>
        <taxon>Anaplasma</taxon>
        <taxon>phagocytophilum group</taxon>
    </lineage>
</organism>
<feature type="transmembrane region" description="Helical" evidence="2">
    <location>
        <begin position="511"/>
        <end position="530"/>
    </location>
</feature>
<keyword evidence="1" id="KW-1003">Cell membrane</keyword>
<feature type="domain" description="TRAP C4-dicarboxylate transport system permease DctM subunit" evidence="3">
    <location>
        <begin position="170"/>
        <end position="413"/>
    </location>
</feature>
<evidence type="ECO:0000256" key="2">
    <source>
        <dbReference type="SAM" id="Phobius"/>
    </source>
</evidence>